<dbReference type="Proteomes" id="UP000017391">
    <property type="component" value="Unassembled WGS sequence"/>
</dbReference>
<protein>
    <recommendedName>
        <fullName evidence="3">Core-binding (CB) domain-containing protein</fullName>
    </recommendedName>
</protein>
<evidence type="ECO:0000313" key="1">
    <source>
        <dbReference type="EMBL" id="ESM36878.1"/>
    </source>
</evidence>
<dbReference type="EMBL" id="AYIP01000004">
    <property type="protein sequence ID" value="ESM36878.1"/>
    <property type="molecule type" value="Genomic_DNA"/>
</dbReference>
<comment type="caution">
    <text evidence="1">The sequence shown here is derived from an EMBL/GenBank/DDBJ whole genome shotgun (WGS) entry which is preliminary data.</text>
</comment>
<proteinExistence type="predicted"/>
<gene>
    <name evidence="1" type="ORF">L402_01117</name>
</gene>
<evidence type="ECO:0000313" key="2">
    <source>
        <dbReference type="Proteomes" id="UP000017391"/>
    </source>
</evidence>
<dbReference type="RefSeq" id="WP_023309559.1">
    <property type="nucleotide sequence ID" value="NZ_CP034336.1"/>
</dbReference>
<organism evidence="1 2">
    <name type="scientific">Enterobacter asburiae</name>
    <dbReference type="NCBI Taxonomy" id="61645"/>
    <lineage>
        <taxon>Bacteria</taxon>
        <taxon>Pseudomonadati</taxon>
        <taxon>Pseudomonadota</taxon>
        <taxon>Gammaproteobacteria</taxon>
        <taxon>Enterobacterales</taxon>
        <taxon>Enterobacteriaceae</taxon>
        <taxon>Enterobacter</taxon>
        <taxon>Enterobacter cloacae complex</taxon>
    </lineage>
</organism>
<dbReference type="AlphaFoldDB" id="A0ABC9UFB9"/>
<accession>A0ABC9UFB9</accession>
<sequence length="578" mass="65941">MSSKLKLTTPWVEHLCIPIRNGANAHTLLDFNRFRYKGIPKTNLIKQGDEQLLARDDIVQSLFIAITGHEDVTPATKYNIFNAARKHFTFCDSQVPALIPLSESTFIRELKCHLLRQRRGEIKDSTASRIKADLTTLYNWMGRSTKFTSGFKNPGNTQSEPTRGYSDGDLKKLLPLLRGLFRQLYSQFILDPDSHIKASGITATMTFCWKGKTYPVRSGVSKLFYAAAYLLSYYTWSNSSILYTLKRPTLSSHTPSDNWHQMPAFKRRAFKTISVEIGDNNRLEIPKYATQFFDQLITASTLLDPGPDGLLLPTYSHRKKSVQMMSSCLLNDFKSSWLSVHFPMTDDLGQRLWPVTRRFRATGSHLTLALKGPVEAALRLDNTPETIRQAYSDGNPYENNQMNRDTSQTLEQVVRDRQSIESAKQKVREAQKVSVLAYEAYVRRASPPVRNSHGSYCNDTAGTMATMFTSRARRNGLIPPEETLACADLLNCWSCKHQVLVESVTDLWCVLSFREYLEESQYLHLDKAHYTKNFGQTIVNIDSRLKLLNQKTLQHARRKLADEGRHPLWSDVQSTDMT</sequence>
<reference evidence="2" key="1">
    <citation type="submission" date="2013-09" db="EMBL/GenBank/DDBJ databases">
        <title>The Genome Sequence of Enterobacter cloacae BWH 31.</title>
        <authorList>
            <consortium name="The Broad Institute Genomics Platform"/>
            <consortium name="The Broad Institute Genome Sequencing Center for Infectious Disease"/>
            <person name="Murphy C."/>
            <person name="Cosimi L."/>
            <person name="Cerqueira G."/>
            <person name="Feldgarden M."/>
            <person name="Hung D."/>
            <person name="Onderdonk A.B."/>
            <person name="Ferraro M.J."/>
            <person name="Hooper D."/>
            <person name="Dekker J."/>
            <person name="O'Brien T."/>
            <person name="Huang S."/>
            <person name="Quan V."/>
            <person name="Ernst C."/>
            <person name="Delaney M."/>
            <person name="DuBois A."/>
            <person name="Young S.K."/>
            <person name="Zeng Q."/>
            <person name="Gargeya S."/>
            <person name="Fitzgerald M."/>
            <person name="Abouelleil A."/>
            <person name="Alvarado L."/>
            <person name="Berlin A.M."/>
            <person name="Chapman S.B."/>
            <person name="Gainer-Dewar J."/>
            <person name="Goldberg J."/>
            <person name="Gnerre S."/>
            <person name="Griggs A."/>
            <person name="Gujja S."/>
            <person name="Hansen M."/>
            <person name="Howarth C."/>
            <person name="Imamovic A."/>
            <person name="Ireland A."/>
            <person name="Larimer J."/>
            <person name="McCowan C."/>
            <person name="Murphy C."/>
            <person name="Pearson M."/>
            <person name="Poon T.W."/>
            <person name="Priest M."/>
            <person name="Roberts A."/>
            <person name="Saif S."/>
            <person name="Shea T."/>
            <person name="Sykes S."/>
            <person name="Wortman J."/>
            <person name="Nusbaum C."/>
            <person name="Birren B."/>
        </authorList>
    </citation>
    <scope>NUCLEOTIDE SEQUENCE [LARGE SCALE GENOMIC DNA]</scope>
    <source>
        <strain evidence="2">BWH 31</strain>
    </source>
</reference>
<name>A0ABC9UFB9_ENTAS</name>
<evidence type="ECO:0008006" key="3">
    <source>
        <dbReference type="Google" id="ProtNLM"/>
    </source>
</evidence>